<accession>A0A9W9Z5C4</accession>
<dbReference type="SUPFAM" id="SSF81321">
    <property type="entry name" value="Family A G protein-coupled receptor-like"/>
    <property type="match status" value="1"/>
</dbReference>
<dbReference type="PRINTS" id="PR00237">
    <property type="entry name" value="GPCRRHODOPSN"/>
</dbReference>
<reference evidence="11" key="1">
    <citation type="submission" date="2023-01" db="EMBL/GenBank/DDBJ databases">
        <title>Genome assembly of the deep-sea coral Lophelia pertusa.</title>
        <authorList>
            <person name="Herrera S."/>
            <person name="Cordes E."/>
        </authorList>
    </citation>
    <scope>NUCLEOTIDE SEQUENCE</scope>
    <source>
        <strain evidence="11">USNM1676648</strain>
        <tissue evidence="11">Polyp</tissue>
    </source>
</reference>
<gene>
    <name evidence="11" type="primary">dop-1</name>
    <name evidence="11" type="ORF">OS493_004983</name>
</gene>
<dbReference type="Pfam" id="PF00001">
    <property type="entry name" value="7tm_1"/>
    <property type="match status" value="1"/>
</dbReference>
<feature type="transmembrane region" description="Helical" evidence="9">
    <location>
        <begin position="23"/>
        <end position="44"/>
    </location>
</feature>
<evidence type="ECO:0000256" key="4">
    <source>
        <dbReference type="ARBA" id="ARBA00022989"/>
    </source>
</evidence>
<feature type="domain" description="G-protein coupled receptors family 1 profile" evidence="10">
    <location>
        <begin position="35"/>
        <end position="77"/>
    </location>
</feature>
<comment type="subcellular location">
    <subcellularLocation>
        <location evidence="1">Cell membrane</location>
        <topology evidence="1">Multi-pass membrane protein</topology>
    </subcellularLocation>
</comment>
<evidence type="ECO:0000256" key="1">
    <source>
        <dbReference type="ARBA" id="ARBA00004651"/>
    </source>
</evidence>
<dbReference type="InterPro" id="IPR000276">
    <property type="entry name" value="GPCR_Rhodpsn"/>
</dbReference>
<keyword evidence="3 9" id="KW-0812">Transmembrane</keyword>
<dbReference type="InterPro" id="IPR017452">
    <property type="entry name" value="GPCR_Rhodpsn_7TM"/>
</dbReference>
<evidence type="ECO:0000256" key="6">
    <source>
        <dbReference type="ARBA" id="ARBA00023136"/>
    </source>
</evidence>
<dbReference type="Proteomes" id="UP001163046">
    <property type="component" value="Unassembled WGS sequence"/>
</dbReference>
<protein>
    <submittedName>
        <fullName evidence="11">G-protein coupled receptor 1</fullName>
    </submittedName>
</protein>
<keyword evidence="5" id="KW-0297">G-protein coupled receptor</keyword>
<keyword evidence="6 9" id="KW-0472">Membrane</keyword>
<evidence type="ECO:0000259" key="10">
    <source>
        <dbReference type="PROSITE" id="PS50262"/>
    </source>
</evidence>
<dbReference type="Gene3D" id="1.20.1070.10">
    <property type="entry name" value="Rhodopsin 7-helix transmembrane proteins"/>
    <property type="match status" value="1"/>
</dbReference>
<dbReference type="PANTHER" id="PTHR24248">
    <property type="entry name" value="ADRENERGIC RECEPTOR-RELATED G-PROTEIN COUPLED RECEPTOR"/>
    <property type="match status" value="1"/>
</dbReference>
<keyword evidence="4 9" id="KW-1133">Transmembrane helix</keyword>
<evidence type="ECO:0000256" key="8">
    <source>
        <dbReference type="ARBA" id="ARBA00023224"/>
    </source>
</evidence>
<sequence length="115" mass="13062">MTSMDNHNALADREMSTTIIECVIFSLMFVTALVGNLFVCLAFFKNPTLNRSLNNYFIISLAASDILMALLVEPLTFGVFYNWAVAVQRCTLSISRRNHVHFSRGFFANFNAHIY</sequence>
<evidence type="ECO:0000256" key="5">
    <source>
        <dbReference type="ARBA" id="ARBA00023040"/>
    </source>
</evidence>
<name>A0A9W9Z5C4_9CNID</name>
<evidence type="ECO:0000256" key="3">
    <source>
        <dbReference type="ARBA" id="ARBA00022692"/>
    </source>
</evidence>
<dbReference type="OrthoDB" id="5986848at2759"/>
<keyword evidence="8" id="KW-0807">Transducer</keyword>
<proteinExistence type="predicted"/>
<evidence type="ECO:0000256" key="2">
    <source>
        <dbReference type="ARBA" id="ARBA00022475"/>
    </source>
</evidence>
<organism evidence="11 12">
    <name type="scientific">Desmophyllum pertusum</name>
    <dbReference type="NCBI Taxonomy" id="174260"/>
    <lineage>
        <taxon>Eukaryota</taxon>
        <taxon>Metazoa</taxon>
        <taxon>Cnidaria</taxon>
        <taxon>Anthozoa</taxon>
        <taxon>Hexacorallia</taxon>
        <taxon>Scleractinia</taxon>
        <taxon>Caryophylliina</taxon>
        <taxon>Caryophylliidae</taxon>
        <taxon>Desmophyllum</taxon>
    </lineage>
</organism>
<dbReference type="EMBL" id="MU826827">
    <property type="protein sequence ID" value="KAJ7374644.1"/>
    <property type="molecule type" value="Genomic_DNA"/>
</dbReference>
<dbReference type="GO" id="GO:0005886">
    <property type="term" value="C:plasma membrane"/>
    <property type="evidence" value="ECO:0007669"/>
    <property type="project" value="UniProtKB-SubCell"/>
</dbReference>
<keyword evidence="7 11" id="KW-0675">Receptor</keyword>
<dbReference type="GO" id="GO:0004930">
    <property type="term" value="F:G protein-coupled receptor activity"/>
    <property type="evidence" value="ECO:0007669"/>
    <property type="project" value="UniProtKB-KW"/>
</dbReference>
<dbReference type="AlphaFoldDB" id="A0A9W9Z5C4"/>
<feature type="transmembrane region" description="Helical" evidence="9">
    <location>
        <begin position="56"/>
        <end position="83"/>
    </location>
</feature>
<evidence type="ECO:0000256" key="7">
    <source>
        <dbReference type="ARBA" id="ARBA00023170"/>
    </source>
</evidence>
<evidence type="ECO:0000313" key="11">
    <source>
        <dbReference type="EMBL" id="KAJ7374644.1"/>
    </source>
</evidence>
<dbReference type="PROSITE" id="PS50262">
    <property type="entry name" value="G_PROTEIN_RECEP_F1_2"/>
    <property type="match status" value="1"/>
</dbReference>
<comment type="caution">
    <text evidence="11">The sequence shown here is derived from an EMBL/GenBank/DDBJ whole genome shotgun (WGS) entry which is preliminary data.</text>
</comment>
<keyword evidence="2" id="KW-1003">Cell membrane</keyword>
<evidence type="ECO:0000313" key="12">
    <source>
        <dbReference type="Proteomes" id="UP001163046"/>
    </source>
</evidence>
<evidence type="ECO:0000256" key="9">
    <source>
        <dbReference type="SAM" id="Phobius"/>
    </source>
</evidence>
<keyword evidence="12" id="KW-1185">Reference proteome</keyword>